<evidence type="ECO:0000259" key="1">
    <source>
        <dbReference type="SMART" id="SM01034"/>
    </source>
</evidence>
<dbReference type="EnsemblMetazoa" id="XM_003384490.3">
    <property type="protein sequence ID" value="XP_003384538.1"/>
    <property type="gene ID" value="LOC100637872"/>
</dbReference>
<dbReference type="Proteomes" id="UP000007879">
    <property type="component" value="Unassembled WGS sequence"/>
</dbReference>
<dbReference type="GO" id="GO:0009882">
    <property type="term" value="F:blue light photoreceptor activity"/>
    <property type="evidence" value="ECO:0007669"/>
    <property type="project" value="InterPro"/>
</dbReference>
<dbReference type="EnsemblMetazoa" id="Aqu2.1.38496_001">
    <property type="protein sequence ID" value="Aqu2.1.38496_001"/>
    <property type="gene ID" value="Aqu2.1.38496"/>
</dbReference>
<dbReference type="eggNOG" id="ENOG502RYKR">
    <property type="taxonomic scope" value="Eukaryota"/>
</dbReference>
<sequence>MSTETVGKISMLDQKLEKLRVANRKQLVHSIVVVSRLSPDILDKRDIQRHYEKIFKNCHLKYQGDGPTGILLIYPQHAIHYLEAPLELLNTVITDLGELGKQKALLCDSRLLNFSSGLEQRFYPQWSARQLNLPSLAKGEVYQTNDAIELTVSTCLEKMYQLGCQLSKLHQIELKRTLDILPEKLPNLLIQQDILEYLVCNKELDTPAQYLQQYCTPLFVALESDFVWPLSVRLFPYD</sequence>
<dbReference type="AlphaFoldDB" id="A0A1X7VEP0"/>
<dbReference type="PANTHER" id="PTHR34035">
    <property type="entry name" value="TESTIS-EXPRESSED PROTEIN 47"/>
    <property type="match status" value="1"/>
</dbReference>
<organism evidence="2">
    <name type="scientific">Amphimedon queenslandica</name>
    <name type="common">Sponge</name>
    <dbReference type="NCBI Taxonomy" id="400682"/>
    <lineage>
        <taxon>Eukaryota</taxon>
        <taxon>Metazoa</taxon>
        <taxon>Porifera</taxon>
        <taxon>Demospongiae</taxon>
        <taxon>Heteroscleromorpha</taxon>
        <taxon>Haplosclerida</taxon>
        <taxon>Niphatidae</taxon>
        <taxon>Amphimedon</taxon>
    </lineage>
</organism>
<protein>
    <recommendedName>
        <fullName evidence="1">BLUF domain-containing protein</fullName>
    </recommendedName>
</protein>
<dbReference type="InterPro" id="IPR007024">
    <property type="entry name" value="BLUF_domain"/>
</dbReference>
<dbReference type="OMA" id="MDSERTW"/>
<reference evidence="3" key="1">
    <citation type="journal article" date="2010" name="Nature">
        <title>The Amphimedon queenslandica genome and the evolution of animal complexity.</title>
        <authorList>
            <person name="Srivastava M."/>
            <person name="Simakov O."/>
            <person name="Chapman J."/>
            <person name="Fahey B."/>
            <person name="Gauthier M.E."/>
            <person name="Mitros T."/>
            <person name="Richards G.S."/>
            <person name="Conaco C."/>
            <person name="Dacre M."/>
            <person name="Hellsten U."/>
            <person name="Larroux C."/>
            <person name="Putnam N.H."/>
            <person name="Stanke M."/>
            <person name="Adamska M."/>
            <person name="Darling A."/>
            <person name="Degnan S.M."/>
            <person name="Oakley T.H."/>
            <person name="Plachetzki D.C."/>
            <person name="Zhai Y."/>
            <person name="Adamski M."/>
            <person name="Calcino A."/>
            <person name="Cummins S.F."/>
            <person name="Goodstein D.M."/>
            <person name="Harris C."/>
            <person name="Jackson D.J."/>
            <person name="Leys S.P."/>
            <person name="Shu S."/>
            <person name="Woodcroft B.J."/>
            <person name="Vervoort M."/>
            <person name="Kosik K.S."/>
            <person name="Manning G."/>
            <person name="Degnan B.M."/>
            <person name="Rokhsar D.S."/>
        </authorList>
    </citation>
    <scope>NUCLEOTIDE SEQUENCE [LARGE SCALE GENOMIC DNA]</scope>
</reference>
<dbReference type="PANTHER" id="PTHR34035:SF1">
    <property type="entry name" value="TESTIS-EXPRESSED PROTEIN 47"/>
    <property type="match status" value="1"/>
</dbReference>
<accession>A0A1X7VEP0</accession>
<name>A0A1X7VEP0_AMPQE</name>
<dbReference type="InParanoid" id="A0A1X7VEP0"/>
<dbReference type="Pfam" id="PF24787">
    <property type="entry name" value="TEX47"/>
    <property type="match status" value="1"/>
</dbReference>
<reference evidence="2" key="2">
    <citation type="submission" date="2017-05" db="UniProtKB">
        <authorList>
            <consortium name="EnsemblMetazoa"/>
        </authorList>
    </citation>
    <scope>IDENTIFICATION</scope>
</reference>
<keyword evidence="3" id="KW-1185">Reference proteome</keyword>
<dbReference type="KEGG" id="aqu:100637872"/>
<dbReference type="SMART" id="SM01034">
    <property type="entry name" value="BLUF"/>
    <property type="match status" value="1"/>
</dbReference>
<dbReference type="InterPro" id="IPR055308">
    <property type="entry name" value="TEX47-like"/>
</dbReference>
<feature type="domain" description="BLUF" evidence="1">
    <location>
        <begin position="28"/>
        <end position="130"/>
    </location>
</feature>
<gene>
    <name evidence="2" type="primary">100637872</name>
</gene>
<dbReference type="OrthoDB" id="548795at2759"/>
<proteinExistence type="predicted"/>
<dbReference type="GO" id="GO:0071949">
    <property type="term" value="F:FAD binding"/>
    <property type="evidence" value="ECO:0007669"/>
    <property type="project" value="InterPro"/>
</dbReference>
<evidence type="ECO:0000313" key="2">
    <source>
        <dbReference type="EnsemblMetazoa" id="Aqu2.1.38496_001"/>
    </source>
</evidence>
<evidence type="ECO:0000313" key="3">
    <source>
        <dbReference type="Proteomes" id="UP000007879"/>
    </source>
</evidence>